<keyword evidence="4" id="KW-0614">Plasmid</keyword>
<dbReference type="RefSeq" id="WP_060850960.1">
    <property type="nucleotide sequence ID" value="NZ_AP014706.1"/>
</dbReference>
<dbReference type="InterPro" id="IPR050463">
    <property type="entry name" value="Gfo/Idh/MocA_oxidrdct_glycsds"/>
</dbReference>
<reference evidence="5" key="2">
    <citation type="submission" date="2015-01" db="EMBL/GenBank/DDBJ databases">
        <title>Complete genome sequence of Methylobacterium aquaticum strain 22A.</title>
        <authorList>
            <person name="Tani A."/>
            <person name="Ogura Y."/>
            <person name="Hayashi T."/>
        </authorList>
    </citation>
    <scope>NUCLEOTIDE SEQUENCE [LARGE SCALE GENOMIC DNA]</scope>
    <source>
        <strain evidence="5">MA-22A</strain>
        <plasmid evidence="5">Plasmid pMaq22A_2p DNA</plasmid>
    </source>
</reference>
<reference evidence="4 5" key="1">
    <citation type="journal article" date="2015" name="Genome Announc.">
        <title>Complete Genome Sequence of Methylobacterium aquaticum Strain 22A, Isolated from Racomitrium japonicum Moss.</title>
        <authorList>
            <person name="Tani A."/>
            <person name="Ogura Y."/>
            <person name="Hayashi T."/>
            <person name="Kimbara K."/>
        </authorList>
    </citation>
    <scope>NUCLEOTIDE SEQUENCE [LARGE SCALE GENOMIC DNA]</scope>
    <source>
        <strain evidence="4 5">MA-22A</strain>
        <plasmid evidence="5">Plasmid pMaq22A_2p DNA</plasmid>
    </source>
</reference>
<dbReference type="InterPro" id="IPR036291">
    <property type="entry name" value="NAD(P)-bd_dom_sf"/>
</dbReference>
<dbReference type="KEGG" id="maqu:Maq22A_2p40070"/>
<dbReference type="InterPro" id="IPR055170">
    <property type="entry name" value="GFO_IDH_MocA-like_dom"/>
</dbReference>
<dbReference type="SUPFAM" id="SSF51735">
    <property type="entry name" value="NAD(P)-binding Rossmann-fold domains"/>
    <property type="match status" value="1"/>
</dbReference>
<dbReference type="Gene3D" id="3.30.360.10">
    <property type="entry name" value="Dihydrodipicolinate Reductase, domain 2"/>
    <property type="match status" value="1"/>
</dbReference>
<dbReference type="InterPro" id="IPR000683">
    <property type="entry name" value="Gfo/Idh/MocA-like_OxRdtase_N"/>
</dbReference>
<organism evidence="4 5">
    <name type="scientific">Methylobacterium aquaticum</name>
    <dbReference type="NCBI Taxonomy" id="270351"/>
    <lineage>
        <taxon>Bacteria</taxon>
        <taxon>Pseudomonadati</taxon>
        <taxon>Pseudomonadota</taxon>
        <taxon>Alphaproteobacteria</taxon>
        <taxon>Hyphomicrobiales</taxon>
        <taxon>Methylobacteriaceae</taxon>
        <taxon>Methylobacterium</taxon>
    </lineage>
</organism>
<protein>
    <submittedName>
        <fullName evidence="4">Predicted dehydrogenases and related proteins</fullName>
    </submittedName>
</protein>
<dbReference type="SUPFAM" id="SSF55347">
    <property type="entry name" value="Glyceraldehyde-3-phosphate dehydrogenase-like, C-terminal domain"/>
    <property type="match status" value="1"/>
</dbReference>
<dbReference type="EMBL" id="AP014706">
    <property type="protein sequence ID" value="BAQ49822.1"/>
    <property type="molecule type" value="Genomic_DNA"/>
</dbReference>
<gene>
    <name evidence="4" type="primary">mviM</name>
    <name evidence="4" type="ORF">Maq22A_2p40070</name>
</gene>
<evidence type="ECO:0000259" key="3">
    <source>
        <dbReference type="Pfam" id="PF22725"/>
    </source>
</evidence>
<dbReference type="Gene3D" id="3.40.50.720">
    <property type="entry name" value="NAD(P)-binding Rossmann-like Domain"/>
    <property type="match status" value="1"/>
</dbReference>
<proteinExistence type="predicted"/>
<dbReference type="PATRIC" id="fig|270351.10.peg.6940"/>
<evidence type="ECO:0000259" key="2">
    <source>
        <dbReference type="Pfam" id="PF01408"/>
    </source>
</evidence>
<geneLocation type="plasmid" evidence="5">
    <name>pMaq22A_2p DNA</name>
</geneLocation>
<dbReference type="GO" id="GO:0016491">
    <property type="term" value="F:oxidoreductase activity"/>
    <property type="evidence" value="ECO:0007669"/>
    <property type="project" value="UniProtKB-KW"/>
</dbReference>
<dbReference type="GO" id="GO:0000166">
    <property type="term" value="F:nucleotide binding"/>
    <property type="evidence" value="ECO:0007669"/>
    <property type="project" value="InterPro"/>
</dbReference>
<dbReference type="OrthoDB" id="9800846at2"/>
<dbReference type="Pfam" id="PF01408">
    <property type="entry name" value="GFO_IDH_MocA"/>
    <property type="match status" value="1"/>
</dbReference>
<dbReference type="PANTHER" id="PTHR43818:SF11">
    <property type="entry name" value="BCDNA.GH03377"/>
    <property type="match status" value="1"/>
</dbReference>
<dbReference type="AlphaFoldDB" id="A0A0C6FS12"/>
<dbReference type="Proteomes" id="UP000061432">
    <property type="component" value="Plasmid pMaq22A_2p"/>
</dbReference>
<feature type="domain" description="Gfo/Idh/MocA-like oxidoreductase N-terminal" evidence="2">
    <location>
        <begin position="2"/>
        <end position="124"/>
    </location>
</feature>
<dbReference type="PANTHER" id="PTHR43818">
    <property type="entry name" value="BCDNA.GH03377"/>
    <property type="match status" value="1"/>
</dbReference>
<evidence type="ECO:0000256" key="1">
    <source>
        <dbReference type="ARBA" id="ARBA00023002"/>
    </source>
</evidence>
<dbReference type="Pfam" id="PF22725">
    <property type="entry name" value="GFO_IDH_MocA_C3"/>
    <property type="match status" value="1"/>
</dbReference>
<sequence>MIRAAIVGLGGWGRRLVASVQEDGQPRGSEIYFTHAAVRSPARAQPYANRQRLRLASYEACLADPNVDVVVLATPHSLHPGQVCAAAGAGKHVFVEKPLALTLAEAQSAIAACAAAGRVLALGHNRRFLPAFQALRDLLRAGELGTILHAEALFAGAFGLAYTPDAWRAGDADAPAGGLTAMGIHSLDALIDGLGPVEEVTAQSMRRALAIPMDDTTSAMLRFRSGPSGHVATLMATAWTWQLRVFGVRGYAVMPDETSLQIVERSGVSRHVAFPVLDTERAELEAFARAVRGDEAYPVPLDEVAHGVAVLEATIASIRSGGVRMTVEA</sequence>
<evidence type="ECO:0000313" key="5">
    <source>
        <dbReference type="Proteomes" id="UP000061432"/>
    </source>
</evidence>
<name>A0A0C6FS12_9HYPH</name>
<accession>A0A0C6FS12</accession>
<evidence type="ECO:0000313" key="4">
    <source>
        <dbReference type="EMBL" id="BAQ49822.1"/>
    </source>
</evidence>
<keyword evidence="1" id="KW-0560">Oxidoreductase</keyword>
<feature type="domain" description="GFO/IDH/MocA-like oxidoreductase" evidence="3">
    <location>
        <begin position="132"/>
        <end position="252"/>
    </location>
</feature>